<protein>
    <submittedName>
        <fullName evidence="2">Uncharacterized protein</fullName>
    </submittedName>
</protein>
<keyword evidence="1" id="KW-1133">Transmembrane helix</keyword>
<reference evidence="3" key="1">
    <citation type="journal article" date="2019" name="Int. J. Syst. Evol. Microbiol.">
        <title>The Global Catalogue of Microorganisms (GCM) 10K type strain sequencing project: providing services to taxonomists for standard genome sequencing and annotation.</title>
        <authorList>
            <consortium name="The Broad Institute Genomics Platform"/>
            <consortium name="The Broad Institute Genome Sequencing Center for Infectious Disease"/>
            <person name="Wu L."/>
            <person name="Ma J."/>
        </authorList>
    </citation>
    <scope>NUCLEOTIDE SEQUENCE [LARGE SCALE GENOMIC DNA]</scope>
    <source>
        <strain evidence="3">KCTC 13528</strain>
    </source>
</reference>
<gene>
    <name evidence="2" type="ORF">ACFS5P_16545</name>
</gene>
<dbReference type="RefSeq" id="WP_204728416.1">
    <property type="nucleotide sequence ID" value="NZ_JAFBDK010000003.1"/>
</dbReference>
<sequence>MIIRILIGIVVGGLLGFISSLLIGSAMNASDETALFAIYFGVVSGLLVCLIIEINKLNNTK</sequence>
<keyword evidence="3" id="KW-1185">Reference proteome</keyword>
<evidence type="ECO:0000313" key="3">
    <source>
        <dbReference type="Proteomes" id="UP001597561"/>
    </source>
</evidence>
<accession>A0ABW5ZKN2</accession>
<organism evidence="2 3">
    <name type="scientific">Jeotgalibacillus terrae</name>
    <dbReference type="NCBI Taxonomy" id="587735"/>
    <lineage>
        <taxon>Bacteria</taxon>
        <taxon>Bacillati</taxon>
        <taxon>Bacillota</taxon>
        <taxon>Bacilli</taxon>
        <taxon>Bacillales</taxon>
        <taxon>Caryophanaceae</taxon>
        <taxon>Jeotgalibacillus</taxon>
    </lineage>
</organism>
<evidence type="ECO:0000256" key="1">
    <source>
        <dbReference type="SAM" id="Phobius"/>
    </source>
</evidence>
<name>A0ABW5ZKN2_9BACL</name>
<keyword evidence="1" id="KW-0472">Membrane</keyword>
<proteinExistence type="predicted"/>
<feature type="transmembrane region" description="Helical" evidence="1">
    <location>
        <begin position="33"/>
        <end position="52"/>
    </location>
</feature>
<evidence type="ECO:0000313" key="2">
    <source>
        <dbReference type="EMBL" id="MFD2913498.1"/>
    </source>
</evidence>
<keyword evidence="1" id="KW-0812">Transmembrane</keyword>
<feature type="transmembrane region" description="Helical" evidence="1">
    <location>
        <begin position="5"/>
        <end position="27"/>
    </location>
</feature>
<comment type="caution">
    <text evidence="2">The sequence shown here is derived from an EMBL/GenBank/DDBJ whole genome shotgun (WGS) entry which is preliminary data.</text>
</comment>
<dbReference type="EMBL" id="JBHUPG010000031">
    <property type="protein sequence ID" value="MFD2913498.1"/>
    <property type="molecule type" value="Genomic_DNA"/>
</dbReference>
<dbReference type="Proteomes" id="UP001597561">
    <property type="component" value="Unassembled WGS sequence"/>
</dbReference>